<dbReference type="Gene3D" id="3.30.420.10">
    <property type="entry name" value="Ribonuclease H-like superfamily/Ribonuclease H"/>
    <property type="match status" value="1"/>
</dbReference>
<dbReference type="PANTHER" id="PTHR47331">
    <property type="entry name" value="PHD-TYPE DOMAIN-CONTAINING PROTEIN"/>
    <property type="match status" value="1"/>
</dbReference>
<proteinExistence type="predicted"/>
<accession>A8P3I8</accession>
<name>A8P3I8_BRUMA</name>
<evidence type="ECO:0000313" key="1">
    <source>
        <dbReference type="EMBL" id="EDP36603.1"/>
    </source>
</evidence>
<sequence>KGRLNDNDYELAIGVLIRQAKSEGITEEEIIKWNLYYEQRVCKSKDRLENSELDEQAHMISSLRKRFWIPKGRIEVKRVLNKCIGYRRWKAKPFKLPTMHNYPSFRVTRSRTLSRVGLDYLGPVSVKIETGDAKRWIALFTCLATRAVHLKLADSLESFLILSEDLLHEAEK</sequence>
<organism evidence="1">
    <name type="scientific">Brugia malayi</name>
    <name type="common">Filarial nematode worm</name>
    <dbReference type="NCBI Taxonomy" id="6279"/>
    <lineage>
        <taxon>Eukaryota</taxon>
        <taxon>Metazoa</taxon>
        <taxon>Ecdysozoa</taxon>
        <taxon>Nematoda</taxon>
        <taxon>Chromadorea</taxon>
        <taxon>Rhabditida</taxon>
        <taxon>Spirurina</taxon>
        <taxon>Spiruromorpha</taxon>
        <taxon>Filarioidea</taxon>
        <taxon>Onchocercidae</taxon>
        <taxon>Brugia</taxon>
    </lineage>
</organism>
<feature type="non-terminal residue" evidence="1">
    <location>
        <position position="1"/>
    </location>
</feature>
<dbReference type="AlphaFoldDB" id="A8P3I8"/>
<protein>
    <submittedName>
        <fullName evidence="1">A part of a retrotransposon, putative</fullName>
    </submittedName>
</protein>
<reference evidence="1" key="1">
    <citation type="journal article" date="2007" name="Science">
        <title>Draft genome of the filarial nematode parasite Brugia malayi.</title>
        <authorList>
            <person name="Ghedin E."/>
            <person name="Wang S."/>
            <person name="Spiro D."/>
            <person name="Caler E."/>
            <person name="Zhao Q."/>
            <person name="Crabtree J."/>
            <person name="Allen J.E."/>
            <person name="Delcher A.L."/>
            <person name="Guiliano D.B."/>
            <person name="Miranda-Saavedra D."/>
            <person name="Angiuoli S.V."/>
            <person name="Creasy T."/>
            <person name="Amedeo P."/>
            <person name="Haas B."/>
            <person name="El-Sayed N.M."/>
            <person name="Wortman J.R."/>
            <person name="Feldblyum T."/>
            <person name="Tallon L."/>
            <person name="Schatz M."/>
            <person name="Shumway M."/>
            <person name="Koo H."/>
            <person name="Salzberg S.L."/>
            <person name="Schobel S."/>
            <person name="Pertea M."/>
            <person name="Pop M."/>
            <person name="White O."/>
            <person name="Barton G.J."/>
            <person name="Carlow C.K."/>
            <person name="Crawford M.J."/>
            <person name="Daub J."/>
            <person name="Dimmic M.W."/>
            <person name="Estes C.F."/>
            <person name="Foster J.M."/>
            <person name="Ganatra M."/>
            <person name="Gregory W.F."/>
            <person name="Johnson N.M."/>
            <person name="Jin J."/>
            <person name="Komuniecki R."/>
            <person name="Korf I."/>
            <person name="Kumar S."/>
            <person name="Laney S."/>
            <person name="Li B.W."/>
            <person name="Li W."/>
            <person name="Lindblom T.H."/>
            <person name="Lustigman S."/>
            <person name="Ma D."/>
            <person name="Maina C.V."/>
            <person name="Martin D.M."/>
            <person name="McCarter J.P."/>
            <person name="McReynolds L."/>
            <person name="Mitreva M."/>
            <person name="Nutman T.B."/>
            <person name="Parkinson J."/>
            <person name="Peregrin-Alvarez J.M."/>
            <person name="Poole C."/>
            <person name="Ren Q."/>
            <person name="Saunders L."/>
            <person name="Sluder A.E."/>
            <person name="Smith K."/>
            <person name="Stanke M."/>
            <person name="Unnasch T.R."/>
            <person name="Ware J."/>
            <person name="Wei A.D."/>
            <person name="Weil G."/>
            <person name="Williams D.J."/>
            <person name="Zhang Y."/>
            <person name="Williams S.A."/>
            <person name="Fraser-Liggett C."/>
            <person name="Slatko B."/>
            <person name="Blaxter M.L."/>
            <person name="Scott A.L."/>
        </authorList>
    </citation>
    <scope>NUCLEOTIDE SEQUENCE [LARGE SCALE GENOMIC DNA]</scope>
</reference>
<dbReference type="InterPro" id="IPR036397">
    <property type="entry name" value="RNaseH_sf"/>
</dbReference>
<dbReference type="EMBL" id="DS238632">
    <property type="protein sequence ID" value="EDP36603.1"/>
    <property type="molecule type" value="Genomic_DNA"/>
</dbReference>
<dbReference type="GO" id="GO:0003676">
    <property type="term" value="F:nucleic acid binding"/>
    <property type="evidence" value="ECO:0007669"/>
    <property type="project" value="InterPro"/>
</dbReference>
<gene>
    <name evidence="1" type="ORF">Bm1_15460</name>
</gene>